<evidence type="ECO:0000313" key="3">
    <source>
        <dbReference type="EMBL" id="KAJ6843730.1"/>
    </source>
</evidence>
<gene>
    <name evidence="3" type="ORF">M6B38_117355</name>
</gene>
<keyword evidence="2" id="KW-0472">Membrane</keyword>
<evidence type="ECO:0000313" key="4">
    <source>
        <dbReference type="Proteomes" id="UP001140949"/>
    </source>
</evidence>
<name>A0AAX6HRU6_IRIPA</name>
<dbReference type="PANTHER" id="PTHR36490:SF1">
    <property type="entry name" value="STRESS ENHANCED PROTEIN 2, CHLOROPLASTIC"/>
    <property type="match status" value="1"/>
</dbReference>
<accession>A0AAX6HRU6</accession>
<keyword evidence="2" id="KW-0812">Transmembrane</keyword>
<dbReference type="GO" id="GO:0071486">
    <property type="term" value="P:cellular response to high light intensity"/>
    <property type="evidence" value="ECO:0007669"/>
    <property type="project" value="InterPro"/>
</dbReference>
<dbReference type="PANTHER" id="PTHR36490">
    <property type="entry name" value="STRESS ENHANCED PROTEIN 2, CHLOROPLASTIC"/>
    <property type="match status" value="1"/>
</dbReference>
<dbReference type="AlphaFoldDB" id="A0AAX6HRU6"/>
<reference evidence="3" key="2">
    <citation type="submission" date="2023-04" db="EMBL/GenBank/DDBJ databases">
        <authorList>
            <person name="Bruccoleri R.E."/>
            <person name="Oakeley E.J."/>
            <person name="Faust A.-M."/>
            <person name="Dessus-Babus S."/>
            <person name="Altorfer M."/>
            <person name="Burckhardt D."/>
            <person name="Oertli M."/>
            <person name="Naumann U."/>
            <person name="Petersen F."/>
            <person name="Wong J."/>
        </authorList>
    </citation>
    <scope>NUCLEOTIDE SEQUENCE</scope>
    <source>
        <strain evidence="3">GSM-AAB239-AS_SAM_17_03QT</strain>
        <tissue evidence="3">Leaf</tissue>
    </source>
</reference>
<reference evidence="3" key="1">
    <citation type="journal article" date="2023" name="GigaByte">
        <title>Genome assembly of the bearded iris, Iris pallida Lam.</title>
        <authorList>
            <person name="Bruccoleri R.E."/>
            <person name="Oakeley E.J."/>
            <person name="Faust A.M.E."/>
            <person name="Altorfer M."/>
            <person name="Dessus-Babus S."/>
            <person name="Burckhardt D."/>
            <person name="Oertli M."/>
            <person name="Naumann U."/>
            <person name="Petersen F."/>
            <person name="Wong J."/>
        </authorList>
    </citation>
    <scope>NUCLEOTIDE SEQUENCE</scope>
    <source>
        <strain evidence="3">GSM-AAB239-AS_SAM_17_03QT</strain>
    </source>
</reference>
<feature type="region of interest" description="Disordered" evidence="1">
    <location>
        <begin position="16"/>
        <end position="41"/>
    </location>
</feature>
<protein>
    <submittedName>
        <fullName evidence="3">Stress enhanced protein 2, chloroplastic</fullName>
    </submittedName>
</protein>
<feature type="transmembrane region" description="Helical" evidence="2">
    <location>
        <begin position="98"/>
        <end position="118"/>
    </location>
</feature>
<proteinExistence type="predicted"/>
<dbReference type="InterPro" id="IPR044971">
    <property type="entry name" value="SEP2"/>
</dbReference>
<organism evidence="3 4">
    <name type="scientific">Iris pallida</name>
    <name type="common">Sweet iris</name>
    <dbReference type="NCBI Taxonomy" id="29817"/>
    <lineage>
        <taxon>Eukaryota</taxon>
        <taxon>Viridiplantae</taxon>
        <taxon>Streptophyta</taxon>
        <taxon>Embryophyta</taxon>
        <taxon>Tracheophyta</taxon>
        <taxon>Spermatophyta</taxon>
        <taxon>Magnoliopsida</taxon>
        <taxon>Liliopsida</taxon>
        <taxon>Asparagales</taxon>
        <taxon>Iridaceae</taxon>
        <taxon>Iridoideae</taxon>
        <taxon>Irideae</taxon>
        <taxon>Iris</taxon>
    </lineage>
</organism>
<evidence type="ECO:0000256" key="2">
    <source>
        <dbReference type="SAM" id="Phobius"/>
    </source>
</evidence>
<evidence type="ECO:0000256" key="1">
    <source>
        <dbReference type="SAM" id="MobiDB-lite"/>
    </source>
</evidence>
<feature type="transmembrane region" description="Helical" evidence="2">
    <location>
        <begin position="130"/>
        <end position="150"/>
    </location>
</feature>
<keyword evidence="2" id="KW-1133">Transmembrane helix</keyword>
<dbReference type="Proteomes" id="UP001140949">
    <property type="component" value="Unassembled WGS sequence"/>
</dbReference>
<dbReference type="EMBL" id="JANAVB010007000">
    <property type="protein sequence ID" value="KAJ6843730.1"/>
    <property type="molecule type" value="Genomic_DNA"/>
</dbReference>
<keyword evidence="4" id="KW-1185">Reference proteome</keyword>
<sequence length="191" mass="20264">MAVALSRAIFCELPSKKSAIPRPRPTDPAADAGGGGGGKTVLQPRLCTLRSYGSGSRDGVVRRTRGRGEEEGDGASTFFASLADYLDTARRSSDFEIVSGRLAMIVFAATVGVEAATGDSLFKKLDLQQIAEAAGVCAAVVALAAAFAWFSRARSRIGSMLTLSSFVDSLIDDIIDGLFYDIDLRDWTDKM</sequence>
<comment type="caution">
    <text evidence="3">The sequence shown here is derived from an EMBL/GenBank/DDBJ whole genome shotgun (WGS) entry which is preliminary data.</text>
</comment>